<feature type="compositionally biased region" description="Basic and acidic residues" evidence="1">
    <location>
        <begin position="8"/>
        <end position="27"/>
    </location>
</feature>
<dbReference type="InterPro" id="IPR008569">
    <property type="entry name" value="DUF851"/>
</dbReference>
<feature type="compositionally biased region" description="Polar residues" evidence="1">
    <location>
        <begin position="306"/>
        <end position="316"/>
    </location>
</feature>
<accession>A0A0N5D5P0</accession>
<evidence type="ECO:0000313" key="4">
    <source>
        <dbReference type="WBParaSite" id="TCLT_0000832901-mRNA-1"/>
    </source>
</evidence>
<feature type="compositionally biased region" description="Polar residues" evidence="1">
    <location>
        <begin position="45"/>
        <end position="58"/>
    </location>
</feature>
<feature type="compositionally biased region" description="Basic and acidic residues" evidence="1">
    <location>
        <begin position="59"/>
        <end position="71"/>
    </location>
</feature>
<organism evidence="4">
    <name type="scientific">Thelazia callipaeda</name>
    <name type="common">Oriental eyeworm</name>
    <name type="synonym">Parasitic nematode</name>
    <dbReference type="NCBI Taxonomy" id="103827"/>
    <lineage>
        <taxon>Eukaryota</taxon>
        <taxon>Metazoa</taxon>
        <taxon>Ecdysozoa</taxon>
        <taxon>Nematoda</taxon>
        <taxon>Chromadorea</taxon>
        <taxon>Rhabditida</taxon>
        <taxon>Spirurina</taxon>
        <taxon>Spiruromorpha</taxon>
        <taxon>Thelazioidea</taxon>
        <taxon>Thelaziidae</taxon>
        <taxon>Thelazia</taxon>
    </lineage>
</organism>
<evidence type="ECO:0000256" key="1">
    <source>
        <dbReference type="SAM" id="MobiDB-lite"/>
    </source>
</evidence>
<dbReference type="WBParaSite" id="TCLT_0000832901-mRNA-1">
    <property type="protein sequence ID" value="TCLT_0000832901-mRNA-1"/>
    <property type="gene ID" value="TCLT_0000832901"/>
</dbReference>
<reference evidence="2 3" key="2">
    <citation type="submission" date="2018-11" db="EMBL/GenBank/DDBJ databases">
        <authorList>
            <consortium name="Pathogen Informatics"/>
        </authorList>
    </citation>
    <scope>NUCLEOTIDE SEQUENCE [LARGE SCALE GENOMIC DNA]</scope>
</reference>
<feature type="compositionally biased region" description="Polar residues" evidence="1">
    <location>
        <begin position="247"/>
        <end position="259"/>
    </location>
</feature>
<proteinExistence type="predicted"/>
<feature type="compositionally biased region" description="Basic and acidic residues" evidence="1">
    <location>
        <begin position="80"/>
        <end position="103"/>
    </location>
</feature>
<sequence>MGANDSKSNVEKDKEESKKNTNNEWKSKSSVTMVTDEAGAKSEASRSQAEQRVNSNWFKKQESKRNRDLSKLLKSLSEPTKTEPSVKEKVEERSNMRRQRDYSLKMQLSQRAKPSSGEEAKCEKPHENNENRNTVLSKWDYWEAKVTCEKLRMQRQASKFVNFVHILVKSATSLISKLTNRFDERRNRNAACTYQKMPEQPIVVSKKPREASFRSKHQSVQKAGKEEETQNTLRDTRKEKKEKTKISDLQSARTVSSTVIDARTARSSSKIDKRSKKDHSCRAASATADDHTLSSISCTSNTSRSQNTRENLSSTGGARERIKALFSRPMRETSVQKVVEKIKKRNELRKEGIPKTKEPETPLRSADEKFPSKRQIDRCSPETRKKQKTANIYPPKKEASLVSRVKNDDDGQLLDDDDIPFWSITNTIDDDESVDEATDEDLPMDSELLLEVQSGLRKLVKMPETKIIMDPYASLDYLQSRDATFFTTQVIFSNTVRSMVNLNDEVSSKEVISKRRRKLTKIPIKNPQYIVEYKRNSPSENKRIPFQ</sequence>
<dbReference type="OMA" id="NTNNEWK"/>
<evidence type="ECO:0000313" key="2">
    <source>
        <dbReference type="EMBL" id="VDN05867.1"/>
    </source>
</evidence>
<dbReference type="OrthoDB" id="5867859at2759"/>
<dbReference type="Pfam" id="PF05867">
    <property type="entry name" value="DUF851"/>
    <property type="match status" value="1"/>
</dbReference>
<evidence type="ECO:0000313" key="3">
    <source>
        <dbReference type="Proteomes" id="UP000276776"/>
    </source>
</evidence>
<dbReference type="Proteomes" id="UP000276776">
    <property type="component" value="Unassembled WGS sequence"/>
</dbReference>
<name>A0A0N5D5P0_THECL</name>
<feature type="region of interest" description="Disordered" evidence="1">
    <location>
        <begin position="1"/>
        <end position="130"/>
    </location>
</feature>
<feature type="compositionally biased region" description="Basic and acidic residues" evidence="1">
    <location>
        <begin position="223"/>
        <end position="246"/>
    </location>
</feature>
<dbReference type="AlphaFoldDB" id="A0A0N5D5P0"/>
<feature type="region of interest" description="Disordered" evidence="1">
    <location>
        <begin position="202"/>
        <end position="319"/>
    </location>
</feature>
<reference evidence="4" key="1">
    <citation type="submission" date="2017-02" db="UniProtKB">
        <authorList>
            <consortium name="WormBaseParasite"/>
        </authorList>
    </citation>
    <scope>IDENTIFICATION</scope>
</reference>
<protein>
    <submittedName>
        <fullName evidence="4">ULP_PROTEASE domain-containing protein</fullName>
    </submittedName>
</protein>
<dbReference type="STRING" id="103827.A0A0N5D5P0"/>
<feature type="compositionally biased region" description="Low complexity" evidence="1">
    <location>
        <begin position="293"/>
        <end position="305"/>
    </location>
</feature>
<feature type="region of interest" description="Disordered" evidence="1">
    <location>
        <begin position="349"/>
        <end position="391"/>
    </location>
</feature>
<feature type="compositionally biased region" description="Basic and acidic residues" evidence="1">
    <location>
        <begin position="116"/>
        <end position="130"/>
    </location>
</feature>
<dbReference type="EMBL" id="UYYF01004614">
    <property type="protein sequence ID" value="VDN05867.1"/>
    <property type="molecule type" value="Genomic_DNA"/>
</dbReference>
<keyword evidence="3" id="KW-1185">Reference proteome</keyword>
<gene>
    <name evidence="2" type="ORF">TCLT_LOCUS8318</name>
</gene>
<feature type="compositionally biased region" description="Basic and acidic residues" evidence="1">
    <location>
        <begin position="349"/>
        <end position="384"/>
    </location>
</feature>